<dbReference type="CDD" id="cd00609">
    <property type="entry name" value="AAT_like"/>
    <property type="match status" value="1"/>
</dbReference>
<dbReference type="Gene3D" id="3.90.1150.10">
    <property type="entry name" value="Aspartate Aminotransferase, domain 1"/>
    <property type="match status" value="1"/>
</dbReference>
<dbReference type="InterPro" id="IPR004839">
    <property type="entry name" value="Aminotransferase_I/II_large"/>
</dbReference>
<evidence type="ECO:0000313" key="5">
    <source>
        <dbReference type="Proteomes" id="UP000595254"/>
    </source>
</evidence>
<dbReference type="GO" id="GO:0008483">
    <property type="term" value="F:transaminase activity"/>
    <property type="evidence" value="ECO:0007669"/>
    <property type="project" value="UniProtKB-KW"/>
</dbReference>
<dbReference type="GO" id="GO:0030170">
    <property type="term" value="F:pyridoxal phosphate binding"/>
    <property type="evidence" value="ECO:0007669"/>
    <property type="project" value="InterPro"/>
</dbReference>
<dbReference type="Pfam" id="PF00155">
    <property type="entry name" value="Aminotran_1_2"/>
    <property type="match status" value="1"/>
</dbReference>
<evidence type="ECO:0000259" key="3">
    <source>
        <dbReference type="Pfam" id="PF00155"/>
    </source>
</evidence>
<evidence type="ECO:0000313" key="4">
    <source>
        <dbReference type="EMBL" id="QQS98995.1"/>
    </source>
</evidence>
<gene>
    <name evidence="4" type="ORF">I6J18_15230</name>
</gene>
<reference evidence="4 5" key="1">
    <citation type="submission" date="2021-01" db="EMBL/GenBank/DDBJ databases">
        <title>FDA dAtabase for Regulatory Grade micrObial Sequences (FDA-ARGOS): Supporting development and validation of Infectious Disease Dx tests.</title>
        <authorList>
            <person name="Nelson B."/>
            <person name="Plummer A."/>
            <person name="Tallon L."/>
            <person name="Sadzewicz L."/>
            <person name="Zhao X."/>
            <person name="Boylan J."/>
            <person name="Ott S."/>
            <person name="Bowen H."/>
            <person name="Vavikolanu K."/>
            <person name="Mehta A."/>
            <person name="Aluvathingal J."/>
            <person name="Nadendla S."/>
            <person name="Myers T."/>
            <person name="Yan Y."/>
            <person name="Sichtig H."/>
        </authorList>
    </citation>
    <scope>NUCLEOTIDE SEQUENCE [LARGE SCALE GENOMIC DNA]</scope>
    <source>
        <strain evidence="4 5">FDAARGOS_1161</strain>
    </source>
</reference>
<dbReference type="PANTHER" id="PTHR42885">
    <property type="entry name" value="HISTIDINOL-PHOSPHATE AMINOTRANSFERASE-RELATED"/>
    <property type="match status" value="1"/>
</dbReference>
<evidence type="ECO:0000256" key="2">
    <source>
        <dbReference type="ARBA" id="ARBA00022898"/>
    </source>
</evidence>
<keyword evidence="2" id="KW-0663">Pyridoxal phosphate</keyword>
<dbReference type="AlphaFoldDB" id="A0A974NJQ2"/>
<dbReference type="RefSeq" id="WP_040376360.1">
    <property type="nucleotide sequence ID" value="NZ_CP068053.1"/>
</dbReference>
<feature type="domain" description="Aminotransferase class I/classII large" evidence="3">
    <location>
        <begin position="28"/>
        <end position="340"/>
    </location>
</feature>
<dbReference type="KEGG" id="ppsr:I6J18_15230"/>
<name>A0A974NJQ2_PERPY</name>
<organism evidence="4 5">
    <name type="scientific">Peribacillus psychrosaccharolyticus</name>
    <name type="common">Bacillus psychrosaccharolyticus</name>
    <dbReference type="NCBI Taxonomy" id="1407"/>
    <lineage>
        <taxon>Bacteria</taxon>
        <taxon>Bacillati</taxon>
        <taxon>Bacillota</taxon>
        <taxon>Bacilli</taxon>
        <taxon>Bacillales</taxon>
        <taxon>Bacillaceae</taxon>
        <taxon>Peribacillus</taxon>
    </lineage>
</organism>
<dbReference type="PANTHER" id="PTHR42885:SF1">
    <property type="entry name" value="THREONINE-PHOSPHATE DECARBOXYLASE"/>
    <property type="match status" value="1"/>
</dbReference>
<dbReference type="InterPro" id="IPR015424">
    <property type="entry name" value="PyrdxlP-dep_Trfase"/>
</dbReference>
<keyword evidence="5" id="KW-1185">Reference proteome</keyword>
<comment type="cofactor">
    <cofactor evidence="1">
        <name>pyridoxal 5'-phosphate</name>
        <dbReference type="ChEBI" id="CHEBI:597326"/>
    </cofactor>
</comment>
<dbReference type="InterPro" id="IPR015422">
    <property type="entry name" value="PyrdxlP-dep_Trfase_small"/>
</dbReference>
<keyword evidence="4" id="KW-0032">Aminotransferase</keyword>
<keyword evidence="4" id="KW-0808">Transferase</keyword>
<accession>A0A974NJQ2</accession>
<dbReference type="Proteomes" id="UP000595254">
    <property type="component" value="Chromosome"/>
</dbReference>
<dbReference type="SUPFAM" id="SSF53383">
    <property type="entry name" value="PLP-dependent transferases"/>
    <property type="match status" value="1"/>
</dbReference>
<dbReference type="Gene3D" id="3.40.640.10">
    <property type="entry name" value="Type I PLP-dependent aspartate aminotransferase-like (Major domain)"/>
    <property type="match status" value="1"/>
</dbReference>
<sequence>MQLPLHGSNPQYLYQSLRVTMPDSFYDFSANINPLGPPAGLKEQWPSFFESILEYPDHENRELTELAASMEQVSEKSILFGNGGAELISLTARMLAGKNVLIIQPAFSEYAAACLANQCTITNYILKEPEWKLDVEGLLPLIKEQDALYLCTPNNPTGMSYAKEDVLQLLTACQKENCLVILDEAFYDFVIDPFTYRTYLSYFVNLIILRSMTKMFAMPGVRLGYVLAHPGIIDVLKSFKPHWSVSSLAQKAGSICLREVVHQQETVKYIEKQKRQLQFFYKTTGLVVSQSSVNFYLLRDPELDARHLLTYLLERGIVPRHTFNFPGLDGKWLRFAVKGEREHAVLMEEFTQWKKHRSTL</sequence>
<evidence type="ECO:0000256" key="1">
    <source>
        <dbReference type="ARBA" id="ARBA00001933"/>
    </source>
</evidence>
<dbReference type="InterPro" id="IPR015421">
    <property type="entry name" value="PyrdxlP-dep_Trfase_major"/>
</dbReference>
<proteinExistence type="predicted"/>
<dbReference type="EMBL" id="CP068053">
    <property type="protein sequence ID" value="QQS98995.1"/>
    <property type="molecule type" value="Genomic_DNA"/>
</dbReference>
<protein>
    <submittedName>
        <fullName evidence="4">Pyridoxal phosphate-dependent class II aminotransferase</fullName>
    </submittedName>
</protein>